<name>A0ABN7S3C1_OIKDI</name>
<evidence type="ECO:0000313" key="5">
    <source>
        <dbReference type="EMBL" id="CAG5091553.1"/>
    </source>
</evidence>
<organism evidence="5 6">
    <name type="scientific">Oikopleura dioica</name>
    <name type="common">Tunicate</name>
    <dbReference type="NCBI Taxonomy" id="34765"/>
    <lineage>
        <taxon>Eukaryota</taxon>
        <taxon>Metazoa</taxon>
        <taxon>Chordata</taxon>
        <taxon>Tunicata</taxon>
        <taxon>Appendicularia</taxon>
        <taxon>Copelata</taxon>
        <taxon>Oikopleuridae</taxon>
        <taxon>Oikopleura</taxon>
    </lineage>
</organism>
<evidence type="ECO:0000313" key="6">
    <source>
        <dbReference type="Proteomes" id="UP001158576"/>
    </source>
</evidence>
<keyword evidence="6" id="KW-1185">Reference proteome</keyword>
<dbReference type="PROSITE" id="PS50137">
    <property type="entry name" value="DS_RBD"/>
    <property type="match status" value="3"/>
</dbReference>
<dbReference type="CDD" id="cd19862">
    <property type="entry name" value="DSRM_PRKRA-like_rpt1"/>
    <property type="match status" value="1"/>
</dbReference>
<reference evidence="5 6" key="1">
    <citation type="submission" date="2021-04" db="EMBL/GenBank/DDBJ databases">
        <authorList>
            <person name="Bliznina A."/>
        </authorList>
    </citation>
    <scope>NUCLEOTIDE SEQUENCE [LARGE SCALE GENOMIC DNA]</scope>
</reference>
<dbReference type="PANTHER" id="PTHR46205:SF3">
    <property type="entry name" value="LOQUACIOUS, ISOFORM B"/>
    <property type="match status" value="1"/>
</dbReference>
<dbReference type="InterPro" id="IPR051247">
    <property type="entry name" value="RLC_Component"/>
</dbReference>
<feature type="region of interest" description="Disordered" evidence="3">
    <location>
        <begin position="1"/>
        <end position="29"/>
    </location>
</feature>
<dbReference type="Pfam" id="PF00035">
    <property type="entry name" value="dsrm"/>
    <property type="match status" value="2"/>
</dbReference>
<dbReference type="PANTHER" id="PTHR46205">
    <property type="entry name" value="LOQUACIOUS, ISOFORM B"/>
    <property type="match status" value="1"/>
</dbReference>
<feature type="domain" description="DRBM" evidence="4">
    <location>
        <begin position="50"/>
        <end position="117"/>
    </location>
</feature>
<sequence length="343" mass="36934">MMSLGTPGMYPSGAPAPPPPGAVDPGTIGQAAPYIIPKKVPKPGQTSKATPISMLQELCQKLSKTPRYDLLTMEGRAHQPSFVFRCVVGDVTGEGHGTSKKSAKHQAAENVLTQLKSGVVPGEEKPPIKGEELEKDQSMIHAGEINPIGTLQELVVSRGWRLPDYSLASEAGPSHKKEFIICCSVEKLKEYGSGSSKKVAKRNAAGSMLSRLREIPSDSKEHVLDTDDIDPSSFSNGRRGLVPLELLRNSNGERITIAKVNESAADPILQLHEYSVQHQFSVAFLDIKERSTVGLVQCFVRLTTMPVSVLNGEGATLTDAHNHAARNALQYLKIMGAEKPLTG</sequence>
<protein>
    <submittedName>
        <fullName evidence="5">Oidioi.mRNA.OKI2018_I69.PAR.g13127.t1.cds</fullName>
    </submittedName>
</protein>
<feature type="domain" description="DRBM" evidence="4">
    <location>
        <begin position="146"/>
        <end position="214"/>
    </location>
</feature>
<proteinExistence type="predicted"/>
<evidence type="ECO:0000256" key="2">
    <source>
        <dbReference type="PROSITE-ProRule" id="PRU00266"/>
    </source>
</evidence>
<evidence type="ECO:0000256" key="3">
    <source>
        <dbReference type="SAM" id="MobiDB-lite"/>
    </source>
</evidence>
<evidence type="ECO:0000256" key="1">
    <source>
        <dbReference type="ARBA" id="ARBA00022884"/>
    </source>
</evidence>
<dbReference type="SMART" id="SM00358">
    <property type="entry name" value="DSRM"/>
    <property type="match status" value="3"/>
</dbReference>
<keyword evidence="1 2" id="KW-0694">RNA-binding</keyword>
<dbReference type="SUPFAM" id="SSF54768">
    <property type="entry name" value="dsRNA-binding domain-like"/>
    <property type="match status" value="3"/>
</dbReference>
<dbReference type="CDD" id="cd19863">
    <property type="entry name" value="DSRM_PRKRA-like_rpt2"/>
    <property type="match status" value="1"/>
</dbReference>
<dbReference type="InterPro" id="IPR014720">
    <property type="entry name" value="dsRBD_dom"/>
</dbReference>
<dbReference type="EMBL" id="OU015568">
    <property type="protein sequence ID" value="CAG5091553.1"/>
    <property type="molecule type" value="Genomic_DNA"/>
</dbReference>
<dbReference type="Proteomes" id="UP001158576">
    <property type="component" value="Chromosome PAR"/>
</dbReference>
<accession>A0ABN7S3C1</accession>
<dbReference type="CDD" id="cd19864">
    <property type="entry name" value="DSRM_PRKRA-like_rpt3"/>
    <property type="match status" value="1"/>
</dbReference>
<evidence type="ECO:0000259" key="4">
    <source>
        <dbReference type="PROSITE" id="PS50137"/>
    </source>
</evidence>
<dbReference type="Gene3D" id="3.30.160.20">
    <property type="match status" value="3"/>
</dbReference>
<feature type="domain" description="DRBM" evidence="4">
    <location>
        <begin position="266"/>
        <end position="334"/>
    </location>
</feature>
<gene>
    <name evidence="5" type="ORF">OKIOD_LOCUS4685</name>
</gene>